<keyword evidence="1" id="KW-1133">Transmembrane helix</keyword>
<dbReference type="EMBL" id="JAUESC010000388">
    <property type="protein sequence ID" value="KAK0570977.1"/>
    <property type="molecule type" value="Genomic_DNA"/>
</dbReference>
<proteinExistence type="predicted"/>
<dbReference type="AlphaFoldDB" id="A0AA39RDW0"/>
<keyword evidence="3" id="KW-1185">Reference proteome</keyword>
<gene>
    <name evidence="2" type="ORF">LWI29_009395</name>
</gene>
<evidence type="ECO:0000313" key="3">
    <source>
        <dbReference type="Proteomes" id="UP001168877"/>
    </source>
</evidence>
<reference evidence="2" key="2">
    <citation type="submission" date="2023-06" db="EMBL/GenBank/DDBJ databases">
        <authorList>
            <person name="Swenson N.G."/>
            <person name="Wegrzyn J.L."/>
            <person name="Mcevoy S.L."/>
        </authorList>
    </citation>
    <scope>NUCLEOTIDE SEQUENCE</scope>
    <source>
        <strain evidence="2">NS2018</strain>
        <tissue evidence="2">Leaf</tissue>
    </source>
</reference>
<accession>A0AA39RDW0</accession>
<evidence type="ECO:0000256" key="1">
    <source>
        <dbReference type="SAM" id="Phobius"/>
    </source>
</evidence>
<protein>
    <submittedName>
        <fullName evidence="2">Uncharacterized protein</fullName>
    </submittedName>
</protein>
<comment type="caution">
    <text evidence="2">The sequence shown here is derived from an EMBL/GenBank/DDBJ whole genome shotgun (WGS) entry which is preliminary data.</text>
</comment>
<evidence type="ECO:0000313" key="2">
    <source>
        <dbReference type="EMBL" id="KAK0570977.1"/>
    </source>
</evidence>
<sequence length="114" mass="12478">MIIDWHPQDPPKSGVLAWFTALLVVLVLFVLALFFAFGSASLYCFGFACPVAGCCGRPGLLLILLVGLENSEADIEESVSVERAGECLIIHFKCPCGKGYRILISGRNCYYKLM</sequence>
<name>A0AA39RDW0_ACESA</name>
<keyword evidence="1" id="KW-0472">Membrane</keyword>
<organism evidence="2 3">
    <name type="scientific">Acer saccharum</name>
    <name type="common">Sugar maple</name>
    <dbReference type="NCBI Taxonomy" id="4024"/>
    <lineage>
        <taxon>Eukaryota</taxon>
        <taxon>Viridiplantae</taxon>
        <taxon>Streptophyta</taxon>
        <taxon>Embryophyta</taxon>
        <taxon>Tracheophyta</taxon>
        <taxon>Spermatophyta</taxon>
        <taxon>Magnoliopsida</taxon>
        <taxon>eudicotyledons</taxon>
        <taxon>Gunneridae</taxon>
        <taxon>Pentapetalae</taxon>
        <taxon>rosids</taxon>
        <taxon>malvids</taxon>
        <taxon>Sapindales</taxon>
        <taxon>Sapindaceae</taxon>
        <taxon>Hippocastanoideae</taxon>
        <taxon>Acereae</taxon>
        <taxon>Acer</taxon>
    </lineage>
</organism>
<feature type="transmembrane region" description="Helical" evidence="1">
    <location>
        <begin position="15"/>
        <end position="37"/>
    </location>
</feature>
<keyword evidence="1" id="KW-0812">Transmembrane</keyword>
<reference evidence="2" key="1">
    <citation type="journal article" date="2022" name="Plant J.">
        <title>Strategies of tolerance reflected in two North American maple genomes.</title>
        <authorList>
            <person name="McEvoy S.L."/>
            <person name="Sezen U.U."/>
            <person name="Trouern-Trend A."/>
            <person name="McMahon S.M."/>
            <person name="Schaberg P.G."/>
            <person name="Yang J."/>
            <person name="Wegrzyn J.L."/>
            <person name="Swenson N.G."/>
        </authorList>
    </citation>
    <scope>NUCLEOTIDE SEQUENCE</scope>
    <source>
        <strain evidence="2">NS2018</strain>
    </source>
</reference>
<dbReference type="Proteomes" id="UP001168877">
    <property type="component" value="Unassembled WGS sequence"/>
</dbReference>